<gene>
    <name evidence="2" type="ORF">HID58_066801</name>
</gene>
<dbReference type="EMBL" id="JAGKQM010000015">
    <property type="protein sequence ID" value="KAH0879407.1"/>
    <property type="molecule type" value="Genomic_DNA"/>
</dbReference>
<sequence length="64" mass="7024">MASQGASDNIDKAFGSGSADSSTQTEDAPLWNYEQKEALENLSAIFAMKIDKARIPELELIYLE</sequence>
<evidence type="ECO:0000256" key="1">
    <source>
        <dbReference type="SAM" id="MobiDB-lite"/>
    </source>
</evidence>
<proteinExistence type="predicted"/>
<evidence type="ECO:0000313" key="2">
    <source>
        <dbReference type="EMBL" id="KAH0879407.1"/>
    </source>
</evidence>
<organism evidence="2 3">
    <name type="scientific">Brassica napus</name>
    <name type="common">Rape</name>
    <dbReference type="NCBI Taxonomy" id="3708"/>
    <lineage>
        <taxon>Eukaryota</taxon>
        <taxon>Viridiplantae</taxon>
        <taxon>Streptophyta</taxon>
        <taxon>Embryophyta</taxon>
        <taxon>Tracheophyta</taxon>
        <taxon>Spermatophyta</taxon>
        <taxon>Magnoliopsida</taxon>
        <taxon>eudicotyledons</taxon>
        <taxon>Gunneridae</taxon>
        <taxon>Pentapetalae</taxon>
        <taxon>rosids</taxon>
        <taxon>malvids</taxon>
        <taxon>Brassicales</taxon>
        <taxon>Brassicaceae</taxon>
        <taxon>Brassiceae</taxon>
        <taxon>Brassica</taxon>
    </lineage>
</organism>
<dbReference type="Proteomes" id="UP000824890">
    <property type="component" value="Unassembled WGS sequence"/>
</dbReference>
<reference evidence="2 3" key="1">
    <citation type="submission" date="2021-05" db="EMBL/GenBank/DDBJ databases">
        <title>Genome Assembly of Synthetic Allotetraploid Brassica napus Reveals Homoeologous Exchanges between Subgenomes.</title>
        <authorList>
            <person name="Davis J.T."/>
        </authorList>
    </citation>
    <scope>NUCLEOTIDE SEQUENCE [LARGE SCALE GENOMIC DNA]</scope>
    <source>
        <strain evidence="3">cv. Da-Ae</strain>
        <tissue evidence="2">Seedling</tissue>
    </source>
</reference>
<feature type="region of interest" description="Disordered" evidence="1">
    <location>
        <begin position="1"/>
        <end position="29"/>
    </location>
</feature>
<accession>A0ABQ7ZGP1</accession>
<protein>
    <submittedName>
        <fullName evidence="2">Uncharacterized protein</fullName>
    </submittedName>
</protein>
<evidence type="ECO:0000313" key="3">
    <source>
        <dbReference type="Proteomes" id="UP000824890"/>
    </source>
</evidence>
<name>A0ABQ7ZGP1_BRANA</name>
<comment type="caution">
    <text evidence="2">The sequence shown here is derived from an EMBL/GenBank/DDBJ whole genome shotgun (WGS) entry which is preliminary data.</text>
</comment>
<keyword evidence="3" id="KW-1185">Reference proteome</keyword>